<feature type="region of interest" description="Disordered" evidence="1">
    <location>
        <begin position="1"/>
        <end position="29"/>
    </location>
</feature>
<sequence>MKSHQDCNPSRNKVAQSAGDGRGTIEVNGAGEECREQKLQCENIATNVIANDLSFDEARLTARSLRSLKAAKSKGRRTELEKKIAGKEGRAAECATKVATRCTVAGEEGRAAERATKVATHCTVAGEEGRASERVTKVVHRNV</sequence>
<gene>
    <name evidence="2" type="ORF">H6P81_016701</name>
</gene>
<proteinExistence type="predicted"/>
<dbReference type="EMBL" id="JAINDJ010000006">
    <property type="protein sequence ID" value="KAG9445361.1"/>
    <property type="molecule type" value="Genomic_DNA"/>
</dbReference>
<dbReference type="AlphaFoldDB" id="A0AAV7EBZ2"/>
<accession>A0AAV7EBZ2</accession>
<feature type="compositionally biased region" description="Polar residues" evidence="1">
    <location>
        <begin position="1"/>
        <end position="15"/>
    </location>
</feature>
<evidence type="ECO:0000256" key="1">
    <source>
        <dbReference type="SAM" id="MobiDB-lite"/>
    </source>
</evidence>
<name>A0AAV7EBZ2_ARIFI</name>
<protein>
    <submittedName>
        <fullName evidence="2">Uncharacterized protein</fullName>
    </submittedName>
</protein>
<evidence type="ECO:0000313" key="2">
    <source>
        <dbReference type="EMBL" id="KAG9445361.1"/>
    </source>
</evidence>
<organism evidence="2 3">
    <name type="scientific">Aristolochia fimbriata</name>
    <name type="common">White veined hardy Dutchman's pipe vine</name>
    <dbReference type="NCBI Taxonomy" id="158543"/>
    <lineage>
        <taxon>Eukaryota</taxon>
        <taxon>Viridiplantae</taxon>
        <taxon>Streptophyta</taxon>
        <taxon>Embryophyta</taxon>
        <taxon>Tracheophyta</taxon>
        <taxon>Spermatophyta</taxon>
        <taxon>Magnoliopsida</taxon>
        <taxon>Magnoliidae</taxon>
        <taxon>Piperales</taxon>
        <taxon>Aristolochiaceae</taxon>
        <taxon>Aristolochia</taxon>
    </lineage>
</organism>
<comment type="caution">
    <text evidence="2">The sequence shown here is derived from an EMBL/GenBank/DDBJ whole genome shotgun (WGS) entry which is preliminary data.</text>
</comment>
<evidence type="ECO:0000313" key="3">
    <source>
        <dbReference type="Proteomes" id="UP000825729"/>
    </source>
</evidence>
<keyword evidence="3" id="KW-1185">Reference proteome</keyword>
<dbReference type="Proteomes" id="UP000825729">
    <property type="component" value="Unassembled WGS sequence"/>
</dbReference>
<reference evidence="2 3" key="1">
    <citation type="submission" date="2021-07" db="EMBL/GenBank/DDBJ databases">
        <title>The Aristolochia fimbriata genome: insights into angiosperm evolution, floral development and chemical biosynthesis.</title>
        <authorList>
            <person name="Jiao Y."/>
        </authorList>
    </citation>
    <scope>NUCLEOTIDE SEQUENCE [LARGE SCALE GENOMIC DNA]</scope>
    <source>
        <strain evidence="2">IBCAS-2021</strain>
        <tissue evidence="2">Leaf</tissue>
    </source>
</reference>